<evidence type="ECO:0000313" key="6">
    <source>
        <dbReference type="Proteomes" id="UP000001819"/>
    </source>
</evidence>
<dbReference type="Gene3D" id="1.10.555.10">
    <property type="entry name" value="Rho GTPase activation protein"/>
    <property type="match status" value="1"/>
</dbReference>
<dbReference type="CDD" id="cd09538">
    <property type="entry name" value="SAM_DLC1_2-like"/>
    <property type="match status" value="1"/>
</dbReference>
<feature type="compositionally biased region" description="Low complexity" evidence="3">
    <location>
        <begin position="408"/>
        <end position="432"/>
    </location>
</feature>
<evidence type="ECO:0000259" key="4">
    <source>
        <dbReference type="PROSITE" id="PS50238"/>
    </source>
</evidence>
<dbReference type="RefSeq" id="XP_033232924.1">
    <property type="nucleotide sequence ID" value="XM_033377033.1"/>
</dbReference>
<dbReference type="Proteomes" id="UP000001819">
    <property type="component" value="Chromosome 2"/>
</dbReference>
<dbReference type="InterPro" id="IPR002913">
    <property type="entry name" value="START_lipid-bd_dom"/>
</dbReference>
<evidence type="ECO:0000256" key="3">
    <source>
        <dbReference type="SAM" id="MobiDB-lite"/>
    </source>
</evidence>
<feature type="compositionally biased region" description="Low complexity" evidence="3">
    <location>
        <begin position="500"/>
        <end position="526"/>
    </location>
</feature>
<dbReference type="SUPFAM" id="SSF47769">
    <property type="entry name" value="SAM/Pointed domain"/>
    <property type="match status" value="1"/>
</dbReference>
<dbReference type="PANTHER" id="PTHR12659">
    <property type="entry name" value="RHO-TYPE GTPASE ACTIVATING PROTEIN"/>
    <property type="match status" value="1"/>
</dbReference>
<dbReference type="InParanoid" id="A0A6I8VQB5"/>
<feature type="region of interest" description="Disordered" evidence="3">
    <location>
        <begin position="476"/>
        <end position="590"/>
    </location>
</feature>
<feature type="region of interest" description="Disordered" evidence="3">
    <location>
        <begin position="1277"/>
        <end position="1309"/>
    </location>
</feature>
<feature type="compositionally biased region" description="Polar residues" evidence="3">
    <location>
        <begin position="1106"/>
        <end position="1119"/>
    </location>
</feature>
<dbReference type="InterPro" id="IPR013761">
    <property type="entry name" value="SAM/pointed_sf"/>
</dbReference>
<dbReference type="Gene3D" id="3.30.530.20">
    <property type="match status" value="1"/>
</dbReference>
<reference evidence="7" key="2">
    <citation type="submission" date="2025-08" db="UniProtKB">
        <authorList>
            <consortium name="RefSeq"/>
        </authorList>
    </citation>
    <scope>IDENTIFICATION</scope>
    <source>
        <strain evidence="7">MV-25-SWS-2005</strain>
        <tissue evidence="7">Whole body</tissue>
    </source>
</reference>
<dbReference type="FunFam" id="3.30.530.20:FF:000009">
    <property type="entry name" value="StAR related lipid transfer domain containing 13"/>
    <property type="match status" value="1"/>
</dbReference>
<keyword evidence="2" id="KW-0597">Phosphoprotein</keyword>
<feature type="compositionally biased region" description="Low complexity" evidence="3">
    <location>
        <begin position="1664"/>
        <end position="1685"/>
    </location>
</feature>
<feature type="region of interest" description="Disordered" evidence="3">
    <location>
        <begin position="1779"/>
        <end position="1868"/>
    </location>
</feature>
<dbReference type="SUPFAM" id="SSF48350">
    <property type="entry name" value="GTPase activation domain, GAP"/>
    <property type="match status" value="1"/>
</dbReference>
<dbReference type="GO" id="GO:0030036">
    <property type="term" value="P:actin cytoskeleton organization"/>
    <property type="evidence" value="ECO:0007669"/>
    <property type="project" value="TreeGrafter"/>
</dbReference>
<evidence type="ECO:0000256" key="1">
    <source>
        <dbReference type="ARBA" id="ARBA00022468"/>
    </source>
</evidence>
<dbReference type="SUPFAM" id="SSF55961">
    <property type="entry name" value="Bet v1-like"/>
    <property type="match status" value="1"/>
</dbReference>
<feature type="compositionally biased region" description="Polar residues" evidence="3">
    <location>
        <begin position="241"/>
        <end position="252"/>
    </location>
</feature>
<keyword evidence="1" id="KW-0343">GTPase activation</keyword>
<evidence type="ECO:0000256" key="2">
    <source>
        <dbReference type="ARBA" id="ARBA00022553"/>
    </source>
</evidence>
<dbReference type="SMART" id="SM00324">
    <property type="entry name" value="RhoGAP"/>
    <property type="match status" value="1"/>
</dbReference>
<feature type="compositionally biased region" description="Low complexity" evidence="3">
    <location>
        <begin position="840"/>
        <end position="855"/>
    </location>
</feature>
<feature type="compositionally biased region" description="Gly residues" evidence="3">
    <location>
        <begin position="1932"/>
        <end position="1942"/>
    </location>
</feature>
<feature type="region of interest" description="Disordered" evidence="3">
    <location>
        <begin position="1897"/>
        <end position="1949"/>
    </location>
</feature>
<feature type="region of interest" description="Disordered" evidence="3">
    <location>
        <begin position="1105"/>
        <end position="1151"/>
    </location>
</feature>
<gene>
    <name evidence="7" type="primary">cv-c</name>
</gene>
<feature type="compositionally biased region" description="Basic residues" evidence="3">
    <location>
        <begin position="1234"/>
        <end position="1252"/>
    </location>
</feature>
<keyword evidence="6" id="KW-1185">Reference proteome</keyword>
<feature type="region of interest" description="Disordered" evidence="3">
    <location>
        <begin position="386"/>
        <end position="434"/>
    </location>
</feature>
<reference evidence="6" key="1">
    <citation type="submission" date="2024-06" db="UniProtKB">
        <authorList>
            <consortium name="RefSeq"/>
        </authorList>
    </citation>
    <scope>NUCLEOTIDE SEQUENCE [LARGE SCALE GENOMIC DNA]</scope>
    <source>
        <strain evidence="6">MV2-25</strain>
    </source>
</reference>
<dbReference type="Gene3D" id="1.10.287.2070">
    <property type="match status" value="1"/>
</dbReference>
<dbReference type="Pfam" id="PF01852">
    <property type="entry name" value="START"/>
    <property type="match status" value="1"/>
</dbReference>
<dbReference type="FunCoup" id="A0A6I8VQB5">
    <property type="interactions" value="3"/>
</dbReference>
<feature type="region of interest" description="Disordered" evidence="3">
    <location>
        <begin position="1735"/>
        <end position="1763"/>
    </location>
</feature>
<evidence type="ECO:0000313" key="7">
    <source>
        <dbReference type="RefSeq" id="XP_033232924.1"/>
    </source>
</evidence>
<dbReference type="ExpressionAtlas" id="A0A6I8VQB5">
    <property type="expression patterns" value="baseline"/>
</dbReference>
<dbReference type="PROSITE" id="PS50238">
    <property type="entry name" value="RHOGAP"/>
    <property type="match status" value="1"/>
</dbReference>
<feature type="region of interest" description="Disordered" evidence="3">
    <location>
        <begin position="1052"/>
        <end position="1083"/>
    </location>
</feature>
<name>A0A6I8VQB5_DROPS</name>
<evidence type="ECO:0000259" key="5">
    <source>
        <dbReference type="PROSITE" id="PS50848"/>
    </source>
</evidence>
<dbReference type="PROSITE" id="PS50848">
    <property type="entry name" value="START"/>
    <property type="match status" value="1"/>
</dbReference>
<dbReference type="PANTHER" id="PTHR12659:SF7">
    <property type="entry name" value="CROSSVEINLESS C, ISOFORM C"/>
    <property type="match status" value="1"/>
</dbReference>
<feature type="compositionally biased region" description="Basic residues" evidence="3">
    <location>
        <begin position="1841"/>
        <end position="1852"/>
    </location>
</feature>
<feature type="compositionally biased region" description="Low complexity" evidence="3">
    <location>
        <begin position="194"/>
        <end position="205"/>
    </location>
</feature>
<feature type="compositionally biased region" description="Low complexity" evidence="3">
    <location>
        <begin position="268"/>
        <end position="291"/>
    </location>
</feature>
<proteinExistence type="predicted"/>
<feature type="compositionally biased region" description="Low complexity" evidence="3">
    <location>
        <begin position="214"/>
        <end position="237"/>
    </location>
</feature>
<feature type="compositionally biased region" description="Low complexity" evidence="3">
    <location>
        <begin position="799"/>
        <end position="811"/>
    </location>
</feature>
<dbReference type="GO" id="GO:0007165">
    <property type="term" value="P:signal transduction"/>
    <property type="evidence" value="ECO:0007669"/>
    <property type="project" value="InterPro"/>
</dbReference>
<feature type="region of interest" description="Disordered" evidence="3">
    <location>
        <begin position="1625"/>
        <end position="1695"/>
    </location>
</feature>
<dbReference type="InterPro" id="IPR023393">
    <property type="entry name" value="START-like_dom_sf"/>
</dbReference>
<feature type="compositionally biased region" description="Basic and acidic residues" evidence="3">
    <location>
        <begin position="1856"/>
        <end position="1868"/>
    </location>
</feature>
<dbReference type="Pfam" id="PF00620">
    <property type="entry name" value="RhoGAP"/>
    <property type="match status" value="1"/>
</dbReference>
<feature type="compositionally biased region" description="Basic and acidic residues" evidence="3">
    <location>
        <begin position="1632"/>
        <end position="1645"/>
    </location>
</feature>
<feature type="domain" description="Rho-GAP" evidence="4">
    <location>
        <begin position="2043"/>
        <end position="2254"/>
    </location>
</feature>
<feature type="domain" description="START" evidence="5">
    <location>
        <begin position="2307"/>
        <end position="2465"/>
    </location>
</feature>
<dbReference type="CDD" id="cd04375">
    <property type="entry name" value="RhoGAP_DLC1"/>
    <property type="match status" value="1"/>
</dbReference>
<feature type="compositionally biased region" description="Polar residues" evidence="3">
    <location>
        <begin position="392"/>
        <end position="407"/>
    </location>
</feature>
<protein>
    <submittedName>
        <fullName evidence="7">Uncharacterized protein cv-c isoform X1</fullName>
    </submittedName>
</protein>
<dbReference type="GO" id="GO:0005096">
    <property type="term" value="F:GTPase activator activity"/>
    <property type="evidence" value="ECO:0007669"/>
    <property type="project" value="UniProtKB-KW"/>
</dbReference>
<feature type="compositionally biased region" description="Low complexity" evidence="3">
    <location>
        <begin position="533"/>
        <end position="546"/>
    </location>
</feature>
<dbReference type="SMART" id="SM00234">
    <property type="entry name" value="START"/>
    <property type="match status" value="1"/>
</dbReference>
<feature type="compositionally biased region" description="Low complexity" evidence="3">
    <location>
        <begin position="1788"/>
        <end position="1805"/>
    </location>
</feature>
<feature type="region of interest" description="Disordered" evidence="3">
    <location>
        <begin position="157"/>
        <end position="291"/>
    </location>
</feature>
<feature type="region of interest" description="Disordered" evidence="3">
    <location>
        <begin position="782"/>
        <end position="855"/>
    </location>
</feature>
<dbReference type="InterPro" id="IPR000198">
    <property type="entry name" value="RhoGAP_dom"/>
</dbReference>
<accession>A0A6I8VQB5</accession>
<feature type="compositionally biased region" description="Low complexity" evidence="3">
    <location>
        <begin position="1184"/>
        <end position="1220"/>
    </location>
</feature>
<sequence length="2495" mass="270304">MSNARELALIEKWADIATPATPTRPTLSPTSPRSIVKFCCCPQRRRYDLRHPKSSSGSKNTLHARNIFVDNDFTYIDDVARHDVAAATTAKRRQDCHTDYDCHNYDNYDNYDSYDTCDNGNGNGNDDDANDIPDNNAGQRNDGNVALILMNQRNLSEQWRQDHKGNSNSNSSSDLSAATKTCAVTKSPQSGNEQQQQQQQQQQRQPTQRLSNSLQQQQQHQHQQQHQQQLQQQLQQHSNKENTLSYDNNNKPRCNYCKLPDTADVPQTNSTTNTNSNSNNSKIDSPKSSKNKMTITTATATANVSATATATDLAATACECGLTTTAAAAAAAEEFVGAATEVLCNDKATLTAATTTATATATPKPRIAARPTTPSRLKTVIKTTMVKRSPSHDSTQAMPTPTTHVQPNSCNNNNNNNNNKSNGSNICNSNNIAHDEPRRSVRERIAAFAAGNESSQQIGGATAARHHDKVKKLTQMQCNGSGNGNTNQNNMTSDVKSAISSGSHNQSQSQSQSQSSSSNNRNLQHQTLINGKATTPPATATATATAGGVREDATTGGEGVASGATEGAAKSATQEGAGGGSTTSGRTSAIATDATRYKSGLSDAAASGGDVDGKTMAATSSATSAATSTATATSTFVPAAASVFSTGCATMPRTRQYGSSATAAATATAAAAATATTGATPSNTMTADKKFLSQAAPVATLASTGNTLHQGHHKLQFVDKAESKLAALDNLDLAHSLDLMDVDGDDPYGALQEYLERVKREINEVFELRKVQRLEQQLREQLEASTGMPLDELSRSTESDSGFDSSSTTATHCTTGKGASATSTKPVTTKLRALSPPPHGGHSASTTSSGAAAAPPAQVEDVNIWAFKFLRDLDSLMAGDKLPPHLAALAASSSGSAPSNHHSPTARTAPMLLSAAASAAIQSRFGKGSSIMEQHQQQQQQQQQQNGLVLKPEKHATIPLQSFNLDCGRSEATMLPAAKSNALAYMRIHSAPNGYHGGAAATVVAQSQRKSLAGTTFNGHAMESPTTPTTPPAHKLTNFQSALKIEELAAAATGEPSTGTTIEDLKSRRQRQLSSGDMETMPMQTPTTMAAASMPMSMPKRVGINHATTGSSSLTSRNAITPPPASASTGPGVGPGPAATTASTKGTATPGYLVDVTKKGSTSTIWTSEESILRSVGAVDEDNNSTSSSSACEEATGVLSSGKSGISLDSSGLDNDNNESGIGTATPPKDMSHWKSHHLQHHHHHHHHHHRTGDRSGPDNESVSSLDALRKMKFQKSGSVASSDDPDLLEVLSQCGSGGEAEAANESQDDMLDEAEAVKQKSSGKPSDYDECHDEFELGQHICDCDCTDGDASSASGGGTASMATPVVLRRKYIAPPPILVPCGGRQRSQRSHSLDHYHQQLHLMQPRKLLPRNVKERAQLSLALRQEPFQSLLSPTATTVTQLHHFVELPSPSSASLHSNLGDSGGIPELTTKSNSAPLLLKERELSRRYDDFAAHHLTLRYSRSQSDRYLAEIEAVEACKWLRAAGFPQYAQMYEDHQFPIDLNNVAKDHTNLENDQLQSLYRRLCVLNRCATMRLDQSHKPQTPQQKEESDDENFALSENWTFQPHIRRWSRIGEMGLELPPPGLLNLEKTESSSKESSPDRFEDDGYDMGGAGITLMIPGCSKTSTGTTDGSSLGDGSDSAGRLRRTGSERIKDGAKAFLRRVESIKSRRRKRQNRENVVISGPQVLDLSQLGQRSSLRKPDAVYSTPPSPSALSPMHTFPKAPFFGNELKVPSHSENFLSPNRASPKRTPTTPRSMRTSPLHFFSNPMTQLKEGKSDDSSSYYSDSQESSTGGKLSLRKPSKTRRFLQRSGKVDDIGAHSDSECHQGRKLLIKDANSNTTEVKIKKLTRGGSLNLGKDAKKRDGFRTSSFRSRSTTRKEQKNDDEQGGGVGGGGASNGGSKRQPVVRWHSFQMEERPNMIFRKCFSKKIEPVQEDAGIPFAAMSAGQLQIIRKLALVTLTGHMERYCPTHRSGWNWELPKFIKKIKMPDYKDKKVFGVPLLLVLQRSGQTLPMAVRAAFRWLQLNALDQVGLFRKSGGKSRIIKLREQIEVSDSTAECMDVFDLQQAYDVADMLKQYFRELPESLLTTKMSETFVAIFQHLPAEVRLDAVQCAVLLLPDENREILYVLLEFLTIVAGNSCQNQMTSNNLGVCLAQSIFHSSISTGSASVSASPRRKGKGTGMPDMKELAEAKASHECLSFMIEHYKQIYTAGKEKLAKCNFSYMEESKPVPLEALGEGMQFHNWRGYLYECTSATIKEGREKTRGWFSINSPNDSSVDIAYKKVGDGHPLRLWRCSTEIEGPPREVLEYVIKQRASWDINLLQCQTVKKLDDRTEIYQYALDGQLTTDFCVLRSWQTDLPRGACVIVETSIDNAKAKPLYGAVRGVVLASRYLIEPCGSGRSRVMHLARVDVKGKTPEWYNKNYGHICSHYLSRIRLAFKQVADGPESKV</sequence>
<feature type="compositionally biased region" description="Polar residues" evidence="3">
    <location>
        <begin position="174"/>
        <end position="193"/>
    </location>
</feature>
<dbReference type="InterPro" id="IPR008936">
    <property type="entry name" value="Rho_GTPase_activation_prot"/>
</dbReference>
<organism evidence="6 7">
    <name type="scientific">Drosophila pseudoobscura pseudoobscura</name>
    <name type="common">Fruit fly</name>
    <dbReference type="NCBI Taxonomy" id="46245"/>
    <lineage>
        <taxon>Eukaryota</taxon>
        <taxon>Metazoa</taxon>
        <taxon>Ecdysozoa</taxon>
        <taxon>Arthropoda</taxon>
        <taxon>Hexapoda</taxon>
        <taxon>Insecta</taxon>
        <taxon>Pterygota</taxon>
        <taxon>Neoptera</taxon>
        <taxon>Endopterygota</taxon>
        <taxon>Diptera</taxon>
        <taxon>Brachycera</taxon>
        <taxon>Muscomorpha</taxon>
        <taxon>Ephydroidea</taxon>
        <taxon>Drosophilidae</taxon>
        <taxon>Drosophila</taxon>
        <taxon>Sophophora</taxon>
    </lineage>
</organism>
<feature type="region of interest" description="Disordered" evidence="3">
    <location>
        <begin position="1177"/>
        <end position="1264"/>
    </location>
</feature>
<feature type="compositionally biased region" description="Low complexity" evidence="3">
    <location>
        <begin position="1824"/>
        <end position="1835"/>
    </location>
</feature>
<dbReference type="GO" id="GO:0035023">
    <property type="term" value="P:regulation of Rho protein signal transduction"/>
    <property type="evidence" value="ECO:0007669"/>
    <property type="project" value="TreeGrafter"/>
</dbReference>
<dbReference type="GO" id="GO:0008289">
    <property type="term" value="F:lipid binding"/>
    <property type="evidence" value="ECO:0007669"/>
    <property type="project" value="InterPro"/>
</dbReference>
<feature type="compositionally biased region" description="Low complexity" evidence="3">
    <location>
        <begin position="1126"/>
        <end position="1151"/>
    </location>
</feature>